<keyword evidence="3" id="KW-1185">Reference proteome</keyword>
<dbReference type="Proteomes" id="UP001341840">
    <property type="component" value="Unassembled WGS sequence"/>
</dbReference>
<proteinExistence type="predicted"/>
<evidence type="ECO:0000313" key="3">
    <source>
        <dbReference type="Proteomes" id="UP001341840"/>
    </source>
</evidence>
<evidence type="ECO:0000256" key="1">
    <source>
        <dbReference type="SAM" id="MobiDB-lite"/>
    </source>
</evidence>
<protein>
    <submittedName>
        <fullName evidence="2">Uncharacterized protein</fullName>
    </submittedName>
</protein>
<organism evidence="2 3">
    <name type="scientific">Stylosanthes scabra</name>
    <dbReference type="NCBI Taxonomy" id="79078"/>
    <lineage>
        <taxon>Eukaryota</taxon>
        <taxon>Viridiplantae</taxon>
        <taxon>Streptophyta</taxon>
        <taxon>Embryophyta</taxon>
        <taxon>Tracheophyta</taxon>
        <taxon>Spermatophyta</taxon>
        <taxon>Magnoliopsida</taxon>
        <taxon>eudicotyledons</taxon>
        <taxon>Gunneridae</taxon>
        <taxon>Pentapetalae</taxon>
        <taxon>rosids</taxon>
        <taxon>fabids</taxon>
        <taxon>Fabales</taxon>
        <taxon>Fabaceae</taxon>
        <taxon>Papilionoideae</taxon>
        <taxon>50 kb inversion clade</taxon>
        <taxon>dalbergioids sensu lato</taxon>
        <taxon>Dalbergieae</taxon>
        <taxon>Pterocarpus clade</taxon>
        <taxon>Stylosanthes</taxon>
    </lineage>
</organism>
<name>A0ABU6QIJ1_9FABA</name>
<accession>A0ABU6QIJ1</accession>
<feature type="region of interest" description="Disordered" evidence="1">
    <location>
        <begin position="51"/>
        <end position="110"/>
    </location>
</feature>
<comment type="caution">
    <text evidence="2">The sequence shown here is derived from an EMBL/GenBank/DDBJ whole genome shotgun (WGS) entry which is preliminary data.</text>
</comment>
<gene>
    <name evidence="2" type="ORF">PIB30_053810</name>
</gene>
<evidence type="ECO:0000313" key="2">
    <source>
        <dbReference type="EMBL" id="MED6111607.1"/>
    </source>
</evidence>
<dbReference type="EMBL" id="JASCZI010000404">
    <property type="protein sequence ID" value="MED6111607.1"/>
    <property type="molecule type" value="Genomic_DNA"/>
</dbReference>
<reference evidence="2 3" key="1">
    <citation type="journal article" date="2023" name="Plants (Basel)">
        <title>Bridging the Gap: Combining Genomics and Transcriptomics Approaches to Understand Stylosanthes scabra, an Orphan Legume from the Brazilian Caatinga.</title>
        <authorList>
            <person name="Ferreira-Neto J.R.C."/>
            <person name="da Silva M.D."/>
            <person name="Binneck E."/>
            <person name="de Melo N.F."/>
            <person name="da Silva R.H."/>
            <person name="de Melo A.L.T.M."/>
            <person name="Pandolfi V."/>
            <person name="Bustamante F.O."/>
            <person name="Brasileiro-Vidal A.C."/>
            <person name="Benko-Iseppon A.M."/>
        </authorList>
    </citation>
    <scope>NUCLEOTIDE SEQUENCE [LARGE SCALE GENOMIC DNA]</scope>
    <source>
        <tissue evidence="2">Leaves</tissue>
    </source>
</reference>
<sequence>MEVFQSLTISPRSKIRININPLTIKLTPKILVSSAANLRVIAGNRATKCRGARQVSHKTSTLKGSAPARQSFHQCVKRRPRGRRTEGQPTNAQGSEKGLSRGRLPCTQLA</sequence>